<evidence type="ECO:0000256" key="8">
    <source>
        <dbReference type="ARBA" id="ARBA00022839"/>
    </source>
</evidence>
<dbReference type="PIRSF" id="PIRSF004803">
    <property type="entry name" value="RnjA"/>
    <property type="match status" value="1"/>
</dbReference>
<evidence type="ECO:0000256" key="14">
    <source>
        <dbReference type="SAM" id="MobiDB-lite"/>
    </source>
</evidence>
<dbReference type="GO" id="GO:0003723">
    <property type="term" value="F:RNA binding"/>
    <property type="evidence" value="ECO:0007669"/>
    <property type="project" value="UniProtKB-UniRule"/>
</dbReference>
<evidence type="ECO:0000256" key="3">
    <source>
        <dbReference type="ARBA" id="ARBA00022722"/>
    </source>
</evidence>
<dbReference type="EC" id="3.1.-.-" evidence="10"/>
<feature type="binding site" evidence="13">
    <location>
        <position position="86"/>
    </location>
    <ligand>
        <name>Ca(2+)</name>
        <dbReference type="ChEBI" id="CHEBI:29108"/>
    </ligand>
</feature>
<comment type="cofactor">
    <cofactor evidence="13">
        <name>Zn(2+)</name>
        <dbReference type="ChEBI" id="CHEBI:29105"/>
    </cofactor>
    <text evidence="13">Binds 2 Zn(2+) ions per subunit. It is not clear if Zn(2+) or Mg(2+) is physiologically important.</text>
</comment>
<keyword evidence="3 10" id="KW-0540">Nuclease</keyword>
<feature type="active site" description="Proton donor" evidence="11">
    <location>
        <position position="233"/>
    </location>
</feature>
<keyword evidence="6 10" id="KW-0378">Hydrolase</keyword>
<dbReference type="InterPro" id="IPR001279">
    <property type="entry name" value="Metallo-B-lactamas"/>
</dbReference>
<feature type="compositionally biased region" description="Low complexity" evidence="14">
    <location>
        <begin position="21"/>
        <end position="30"/>
    </location>
</feature>
<feature type="binding site" evidence="13">
    <location>
        <position position="88"/>
    </location>
    <ligand>
        <name>Ca(2+)</name>
        <dbReference type="ChEBI" id="CHEBI:29108"/>
    </ligand>
</feature>
<name>A0A1H3CCV9_EUBBA</name>
<feature type="binding site" evidence="13">
    <location>
        <position position="179"/>
    </location>
    <ligand>
        <name>Zn(2+)</name>
        <dbReference type="ChEBI" id="CHEBI:29105"/>
        <label>1</label>
        <note>catalytic</note>
    </ligand>
</feature>
<feature type="region of interest" description="Disordered" evidence="14">
    <location>
        <begin position="1"/>
        <end position="45"/>
    </location>
</feature>
<dbReference type="Pfam" id="PF22505">
    <property type="entry name" value="RNase_J_b_CASP"/>
    <property type="match status" value="1"/>
</dbReference>
<dbReference type="Pfam" id="PF07521">
    <property type="entry name" value="RMMBL"/>
    <property type="match status" value="1"/>
</dbReference>
<evidence type="ECO:0000256" key="2">
    <source>
        <dbReference type="ARBA" id="ARBA00022490"/>
    </source>
</evidence>
<keyword evidence="4 13" id="KW-0479">Metal-binding</keyword>
<comment type="similarity">
    <text evidence="10">Belongs to the metallo-beta-lactamase superfamily. RNA-metabolizing metallo-beta-lactamase-like family. Bacterial RNase J subfamily.</text>
</comment>
<comment type="subcellular location">
    <subcellularLocation>
        <location evidence="1 10">Cytoplasm</location>
    </subcellularLocation>
</comment>
<evidence type="ECO:0000256" key="9">
    <source>
        <dbReference type="ARBA" id="ARBA00022884"/>
    </source>
</evidence>
<evidence type="ECO:0000313" key="16">
    <source>
        <dbReference type="EMBL" id="SDX51738.1"/>
    </source>
</evidence>
<feature type="binding site" evidence="13">
    <location>
        <position position="116"/>
    </location>
    <ligand>
        <name>Zn(2+)</name>
        <dbReference type="ChEBI" id="CHEBI:29105"/>
        <label>1</label>
        <note>catalytic</note>
    </ligand>
</feature>
<reference evidence="17" key="1">
    <citation type="submission" date="2016-10" db="EMBL/GenBank/DDBJ databases">
        <authorList>
            <person name="Varghese N."/>
            <person name="Submissions S."/>
        </authorList>
    </citation>
    <scope>NUCLEOTIDE SEQUENCE [LARGE SCALE GENOMIC DNA]</scope>
    <source>
        <strain evidence="17">VPI 5359</strain>
    </source>
</reference>
<evidence type="ECO:0000256" key="6">
    <source>
        <dbReference type="ARBA" id="ARBA00022801"/>
    </source>
</evidence>
<evidence type="ECO:0000256" key="13">
    <source>
        <dbReference type="PIRSR" id="PIRSR004803-3"/>
    </source>
</evidence>
<dbReference type="Gene3D" id="3.60.15.10">
    <property type="entry name" value="Ribonuclease Z/Hydroxyacylglutathione hydrolase-like"/>
    <property type="match status" value="1"/>
</dbReference>
<dbReference type="Pfam" id="PF00753">
    <property type="entry name" value="Lactamase_B"/>
    <property type="match status" value="1"/>
</dbReference>
<feature type="binding site" evidence="12">
    <location>
        <begin position="270"/>
        <end position="272"/>
    </location>
    <ligand>
        <name>substrate</name>
    </ligand>
</feature>
<feature type="binding site" evidence="13">
    <location>
        <position position="115"/>
    </location>
    <ligand>
        <name>Zn(2+)</name>
        <dbReference type="ChEBI" id="CHEBI:29105"/>
        <label>1</label>
        <note>catalytic</note>
    </ligand>
</feature>
<dbReference type="Pfam" id="PF17770">
    <property type="entry name" value="RNase_J_C"/>
    <property type="match status" value="1"/>
</dbReference>
<dbReference type="GO" id="GO:0008270">
    <property type="term" value="F:zinc ion binding"/>
    <property type="evidence" value="ECO:0007669"/>
    <property type="project" value="InterPro"/>
</dbReference>
<evidence type="ECO:0000256" key="11">
    <source>
        <dbReference type="PIRSR" id="PIRSR004803-1"/>
    </source>
</evidence>
<dbReference type="GO" id="GO:0004534">
    <property type="term" value="F:5'-3' RNA exonuclease activity"/>
    <property type="evidence" value="ECO:0007669"/>
    <property type="project" value="UniProtKB-UniRule"/>
</dbReference>
<feature type="binding site" evidence="13">
    <location>
        <position position="113"/>
    </location>
    <ligand>
        <name>Zn(2+)</name>
        <dbReference type="ChEBI" id="CHEBI:29105"/>
        <label>1</label>
        <note>catalytic</note>
    </ligand>
</feature>
<dbReference type="Proteomes" id="UP000199652">
    <property type="component" value="Unassembled WGS sequence"/>
</dbReference>
<dbReference type="EMBL" id="FNOU01000003">
    <property type="protein sequence ID" value="SDX51738.1"/>
    <property type="molecule type" value="Genomic_DNA"/>
</dbReference>
<feature type="compositionally biased region" description="Polar residues" evidence="14">
    <location>
        <begin position="1"/>
        <end position="11"/>
    </location>
</feature>
<dbReference type="FunFam" id="3.10.20.580:FF:000001">
    <property type="entry name" value="Ribonuclease J"/>
    <property type="match status" value="1"/>
</dbReference>
<dbReference type="InterPro" id="IPR055132">
    <property type="entry name" value="RNase_J_b_CASP"/>
</dbReference>
<gene>
    <name evidence="10" type="primary">rnj</name>
    <name evidence="16" type="ORF">SAMN04488579_10345</name>
</gene>
<dbReference type="PANTHER" id="PTHR43694:SF1">
    <property type="entry name" value="RIBONUCLEASE J"/>
    <property type="match status" value="1"/>
</dbReference>
<dbReference type="PANTHER" id="PTHR43694">
    <property type="entry name" value="RIBONUCLEASE J"/>
    <property type="match status" value="1"/>
</dbReference>
<dbReference type="GO" id="GO:0004521">
    <property type="term" value="F:RNA endonuclease activity"/>
    <property type="evidence" value="ECO:0007669"/>
    <property type="project" value="UniProtKB-UniRule"/>
</dbReference>
<evidence type="ECO:0000256" key="1">
    <source>
        <dbReference type="ARBA" id="ARBA00004496"/>
    </source>
</evidence>
<evidence type="ECO:0000259" key="15">
    <source>
        <dbReference type="SMART" id="SM00849"/>
    </source>
</evidence>
<dbReference type="InterPro" id="IPR004613">
    <property type="entry name" value="RNase_J"/>
</dbReference>
<feature type="binding site" evidence="10 12">
    <location>
        <begin position="402"/>
        <end position="406"/>
    </location>
    <ligand>
        <name>substrate</name>
    </ligand>
</feature>
<keyword evidence="7 13" id="KW-0862">Zinc</keyword>
<keyword evidence="5 10" id="KW-0255">Endonuclease</keyword>
<feature type="active site" description="Proton acceptor" evidence="11">
    <location>
        <position position="406"/>
    </location>
</feature>
<dbReference type="InterPro" id="IPR041636">
    <property type="entry name" value="RNase_J_C"/>
</dbReference>
<dbReference type="CDD" id="cd07714">
    <property type="entry name" value="RNaseJ_MBL-fold"/>
    <property type="match status" value="1"/>
</dbReference>
<dbReference type="SUPFAM" id="SSF56281">
    <property type="entry name" value="Metallo-hydrolase/oxidoreductase"/>
    <property type="match status" value="1"/>
</dbReference>
<evidence type="ECO:0000256" key="10">
    <source>
        <dbReference type="HAMAP-Rule" id="MF_01491"/>
    </source>
</evidence>
<dbReference type="Gene3D" id="3.10.20.580">
    <property type="match status" value="1"/>
</dbReference>
<dbReference type="NCBIfam" id="TIGR00649">
    <property type="entry name" value="MG423"/>
    <property type="match status" value="1"/>
</dbReference>
<protein>
    <recommendedName>
        <fullName evidence="10">Ribonuclease J</fullName>
        <shortName evidence="10">RNase J</shortName>
        <ecNumber evidence="10">3.1.-.-</ecNumber>
    </recommendedName>
</protein>
<comment type="cofactor">
    <cofactor evidence="13">
        <name>Ca(2+)</name>
        <dbReference type="ChEBI" id="CHEBI:29108"/>
    </cofactor>
    <text evidence="13">Binds 1 Ca(2+) cation per subunit. Seen in 1 crystal structure, it is not clear if it is physiologically important.</text>
</comment>
<feature type="binding site" evidence="13">
    <location>
        <position position="481"/>
    </location>
    <ligand>
        <name>Ca(2+)</name>
        <dbReference type="ChEBI" id="CHEBI:29108"/>
    </ligand>
</feature>
<evidence type="ECO:0000256" key="7">
    <source>
        <dbReference type="ARBA" id="ARBA00022833"/>
    </source>
</evidence>
<dbReference type="GO" id="GO:0005737">
    <property type="term" value="C:cytoplasm"/>
    <property type="evidence" value="ECO:0007669"/>
    <property type="project" value="UniProtKB-SubCell"/>
</dbReference>
<accession>A0A1H3CCV9</accession>
<evidence type="ECO:0000256" key="12">
    <source>
        <dbReference type="PIRSR" id="PIRSR004803-2"/>
    </source>
</evidence>
<keyword evidence="8 10" id="KW-0269">Exonuclease</keyword>
<organism evidence="16 17">
    <name type="scientific">Eubacterium barkeri</name>
    <name type="common">Clostridium barkeri</name>
    <dbReference type="NCBI Taxonomy" id="1528"/>
    <lineage>
        <taxon>Bacteria</taxon>
        <taxon>Bacillati</taxon>
        <taxon>Bacillota</taxon>
        <taxon>Clostridia</taxon>
        <taxon>Eubacteriales</taxon>
        <taxon>Eubacteriaceae</taxon>
        <taxon>Eubacterium</taxon>
    </lineage>
</organism>
<feature type="binding site" evidence="13">
    <location>
        <position position="201"/>
    </location>
    <ligand>
        <name>Zn(2+)</name>
        <dbReference type="ChEBI" id="CHEBI:29105"/>
        <label>1</label>
        <note>catalytic</note>
    </ligand>
</feature>
<evidence type="ECO:0000256" key="5">
    <source>
        <dbReference type="ARBA" id="ARBA00022759"/>
    </source>
</evidence>
<dbReference type="HAMAP" id="MF_01491">
    <property type="entry name" value="RNase_J_bact"/>
    <property type="match status" value="1"/>
</dbReference>
<dbReference type="AlphaFoldDB" id="A0A1H3CCV9"/>
<keyword evidence="10" id="KW-0698">rRNA processing</keyword>
<proteinExistence type="inferred from homology"/>
<dbReference type="GO" id="GO:0006364">
    <property type="term" value="P:rRNA processing"/>
    <property type="evidence" value="ECO:0007669"/>
    <property type="project" value="UniProtKB-UniRule"/>
</dbReference>
<dbReference type="InterPro" id="IPR036866">
    <property type="entry name" value="RibonucZ/Hydroxyglut_hydro"/>
</dbReference>
<dbReference type="InterPro" id="IPR042173">
    <property type="entry name" value="RNase_J_2"/>
</dbReference>
<feature type="domain" description="Metallo-beta-lactamase" evidence="15">
    <location>
        <begin position="58"/>
        <end position="253"/>
    </location>
</feature>
<evidence type="ECO:0000256" key="4">
    <source>
        <dbReference type="ARBA" id="ARBA00022723"/>
    </source>
</evidence>
<keyword evidence="17" id="KW-1185">Reference proteome</keyword>
<feature type="binding site" evidence="13">
    <location>
        <position position="428"/>
    </location>
    <ligand>
        <name>Zn(2+)</name>
        <dbReference type="ChEBI" id="CHEBI:29105"/>
        <label>1</label>
        <note>catalytic</note>
    </ligand>
</feature>
<keyword evidence="9 10" id="KW-0694">RNA-binding</keyword>
<dbReference type="InterPro" id="IPR011108">
    <property type="entry name" value="RMMBL"/>
</dbReference>
<comment type="function">
    <text evidence="10">An RNase that has 5'-3' exonuclease and possibly endonuclease activity. Involved in maturation of rRNA and in some organisms also mRNA maturation and/or decay.</text>
</comment>
<feature type="binding site" evidence="13">
    <location>
        <position position="111"/>
    </location>
    <ligand>
        <name>Zn(2+)</name>
        <dbReference type="ChEBI" id="CHEBI:29105"/>
        <label>1</label>
        <note>catalytic</note>
    </ligand>
</feature>
<keyword evidence="13" id="KW-0106">Calcium</keyword>
<dbReference type="SMART" id="SM00849">
    <property type="entry name" value="Lactamase_B"/>
    <property type="match status" value="1"/>
</dbReference>
<dbReference type="InterPro" id="IPR030854">
    <property type="entry name" value="RNase_J_bac"/>
</dbReference>
<keyword evidence="2 10" id="KW-0963">Cytoplasm</keyword>
<comment type="subunit">
    <text evidence="10">Homodimer, may be a subunit of the RNA degradosome.</text>
</comment>
<dbReference type="Gene3D" id="3.40.50.10710">
    <property type="entry name" value="Metallo-hydrolase/oxidoreductase"/>
    <property type="match status" value="1"/>
</dbReference>
<evidence type="ECO:0000313" key="17">
    <source>
        <dbReference type="Proteomes" id="UP000199652"/>
    </source>
</evidence>
<sequence>MSEKQQQNTELVAQKSKPVQRRNNNNNGNGRQRRRSGGQGRKKETMKVIPIGGLGEIGKNMTVFEYRGEIIIVDCGLKFPEDEMYGIDMVLPDFDYLIQNQDKIKGLVITHGHEDHIGGIAYLLKKINVPIYATKFTMGLIDKKLTEHRLISKAKRHIVKAGETEQIGAFSVEFIRVNHSIADSVALCIKTPAATAFHTGDFKIDFQPIDGEIIDLQRIAALGSEGIDLLMADSTNVEEAGFTASESSVGETFYNLFRGCKNRIIVTTFASNVHRVQQIIDAAVAYNRKVIINGRSMENMVDVASDLGYLKIPNNAVIDIKDMKKYKNKELVVITTGSQGEPMAALGRMALGEHRFLNVTKDDTVIISASPVPGNEKMVAEVINRLVDLGSEVVYKKFADIHVSGHARREELKIIQTLVKPKNFMPVHGEARMLMHHATLAEDLGLDKRHIFIQENGDVMEVGKGTCRAAGKVQAEAVLVDGLGVGDIGNIVLNDRKRLSEDGLFIVVVNMHKGKCVSGPDIISRGFVYVRESEDLINAARGEVKKAILDCEAKGITEWNAIKGEIRDSLFRFLYRKTQRKPMILPILMEV</sequence>
<dbReference type="STRING" id="1528.SAMN04488579_10345"/>